<feature type="region of interest" description="Disordered" evidence="1">
    <location>
        <begin position="1224"/>
        <end position="1293"/>
    </location>
</feature>
<dbReference type="Proteomes" id="UP000437017">
    <property type="component" value="Unassembled WGS sequence"/>
</dbReference>
<dbReference type="GO" id="GO:0007130">
    <property type="term" value="P:synaptonemal complex assembly"/>
    <property type="evidence" value="ECO:0007669"/>
    <property type="project" value="TreeGrafter"/>
</dbReference>
<feature type="domain" description="TASOR pseudo-PARP" evidence="3">
    <location>
        <begin position="57"/>
        <end position="203"/>
    </location>
</feature>
<gene>
    <name evidence="5" type="ORF">E2I00_013496</name>
</gene>
<dbReference type="GO" id="GO:0007140">
    <property type="term" value="P:male meiotic nuclear division"/>
    <property type="evidence" value="ECO:0007669"/>
    <property type="project" value="InterPro"/>
</dbReference>
<feature type="signal peptide" evidence="2">
    <location>
        <begin position="1"/>
        <end position="21"/>
    </location>
</feature>
<feature type="non-terminal residue" evidence="5">
    <location>
        <position position="3024"/>
    </location>
</feature>
<comment type="caution">
    <text evidence="5">The sequence shown here is derived from an EMBL/GenBank/DDBJ whole genome shotgun (WGS) entry which is preliminary data.</text>
</comment>
<feature type="compositionally biased region" description="Polar residues" evidence="1">
    <location>
        <begin position="1237"/>
        <end position="1246"/>
    </location>
</feature>
<organism evidence="5 6">
    <name type="scientific">Balaenoptera physalus</name>
    <name type="common">Fin whale</name>
    <name type="synonym">Balaena physalus</name>
    <dbReference type="NCBI Taxonomy" id="9770"/>
    <lineage>
        <taxon>Eukaryota</taxon>
        <taxon>Metazoa</taxon>
        <taxon>Chordata</taxon>
        <taxon>Craniata</taxon>
        <taxon>Vertebrata</taxon>
        <taxon>Euteleostomi</taxon>
        <taxon>Mammalia</taxon>
        <taxon>Eutheria</taxon>
        <taxon>Laurasiatheria</taxon>
        <taxon>Artiodactyla</taxon>
        <taxon>Whippomorpha</taxon>
        <taxon>Cetacea</taxon>
        <taxon>Mysticeti</taxon>
        <taxon>Balaenopteridae</taxon>
        <taxon>Balaenoptera</taxon>
    </lineage>
</organism>
<evidence type="ECO:0000256" key="2">
    <source>
        <dbReference type="SAM" id="SignalP"/>
    </source>
</evidence>
<keyword evidence="6" id="KW-1185">Reference proteome</keyword>
<reference evidence="5 6" key="1">
    <citation type="journal article" date="2019" name="PLoS ONE">
        <title>Genomic analyses reveal an absence of contemporary introgressive admixture between fin whales and blue whales, despite known hybrids.</title>
        <authorList>
            <person name="Westbury M.V."/>
            <person name="Petersen B."/>
            <person name="Lorenzen E.D."/>
        </authorList>
    </citation>
    <scope>NUCLEOTIDE SEQUENCE [LARGE SCALE GENOMIC DNA]</scope>
    <source>
        <strain evidence="5">FinWhale-01</strain>
    </source>
</reference>
<dbReference type="InterPro" id="IPR032765">
    <property type="entry name" value="TEX15_dom"/>
</dbReference>
<evidence type="ECO:0000313" key="6">
    <source>
        <dbReference type="Proteomes" id="UP000437017"/>
    </source>
</evidence>
<feature type="region of interest" description="Disordered" evidence="1">
    <location>
        <begin position="1181"/>
        <end position="1202"/>
    </location>
</feature>
<keyword evidence="2" id="KW-0732">Signal</keyword>
<feature type="compositionally biased region" description="Polar residues" evidence="1">
    <location>
        <begin position="799"/>
        <end position="809"/>
    </location>
</feature>
<feature type="region of interest" description="Disordered" evidence="1">
    <location>
        <begin position="1889"/>
        <end position="1921"/>
    </location>
</feature>
<evidence type="ECO:0000256" key="1">
    <source>
        <dbReference type="SAM" id="MobiDB-lite"/>
    </source>
</evidence>
<dbReference type="InterPro" id="IPR022188">
    <property type="entry name" value="TASOR_DUF3715"/>
</dbReference>
<feature type="domain" description="Testis expressed sequence 15" evidence="4">
    <location>
        <begin position="2309"/>
        <end position="2449"/>
    </location>
</feature>
<dbReference type="PANTHER" id="PTHR22380">
    <property type="entry name" value="TESTIS-EXPRESSED PROTEIN 15"/>
    <property type="match status" value="1"/>
</dbReference>
<name>A0A6A1QKI2_BALPH</name>
<evidence type="ECO:0000259" key="3">
    <source>
        <dbReference type="Pfam" id="PF12509"/>
    </source>
</evidence>
<evidence type="ECO:0000313" key="5">
    <source>
        <dbReference type="EMBL" id="KAB0406739.1"/>
    </source>
</evidence>
<dbReference type="InterPro" id="IPR026616">
    <property type="entry name" value="TEX15"/>
</dbReference>
<feature type="compositionally biased region" description="Basic and acidic residues" evidence="1">
    <location>
        <begin position="1247"/>
        <end position="1272"/>
    </location>
</feature>
<protein>
    <recommendedName>
        <fullName evidence="7">Testis expressed 15, meiosis and synapsis associated</fullName>
    </recommendedName>
</protein>
<dbReference type="EMBL" id="SGJD01000140">
    <property type="protein sequence ID" value="KAB0406739.1"/>
    <property type="molecule type" value="Genomic_DNA"/>
</dbReference>
<dbReference type="Pfam" id="PF12509">
    <property type="entry name" value="DUF3715"/>
    <property type="match status" value="1"/>
</dbReference>
<dbReference type="PANTHER" id="PTHR22380:SF1">
    <property type="entry name" value="TESTIS-EXPRESSED PROTEIN 15"/>
    <property type="match status" value="1"/>
</dbReference>
<dbReference type="GO" id="GO:0010569">
    <property type="term" value="P:regulation of double-strand break repair via homologous recombination"/>
    <property type="evidence" value="ECO:0007669"/>
    <property type="project" value="InterPro"/>
</dbReference>
<proteinExistence type="predicted"/>
<feature type="region of interest" description="Disordered" evidence="1">
    <location>
        <begin position="2694"/>
        <end position="2731"/>
    </location>
</feature>
<sequence length="3024" mass="342022">SVASPLLIVFWNHTCVTVIEALCRYHLLWQLLPPLLLLSRPHRTPFPGPPTGGEGWMRGSGRHGRELEEHFCFLALPQSDVAEIYQNGISTKTSTLKILGNPLLGIYIFRHVDVALNFAHSRSITVESITVFKVLFGKVKKIQPSMDKNKVSLDPSPNFDCHMSRSIPSLKDTIELQAYSSAVYLYEYDDLSKPVDKPRQCLPYAIVTVKFIGQKVDNGHLMTSLRFLSTGVPKRAERTWSLKNCTVAKRIGKGKDAAVTFERCGKPVDPFVQENCSCSALNSEINPYNSNISNSYGNVQHENISVLEAYRGQMEHNSAECRDTSQVHAYDSGLSFIPSDTRESVNNGDLLNLTHLKDVLSDLAAAFPLHNNIGSSTVITSKLIKDPRLMKREESMGKHNTITGLNEILPFEKSLDFANSEINLSSMPTNPASSSEVMPGDQTVLTNNLDAPCFKISLNDSQTQAHNMGSKTYDCTAPNKITMAEQCKSQDNFSFPMCVPNVVSEVETQKHSGEKAQRSQQRSNIPLLIEQNSEPHDSYESVNTCTKGCNSHISPEPQSSNFKTVYQTGHQMPTLFPLQSKESIHEYIQDIGKMRNFTGPEDNSKHEEKQNLWKEVDNSFTNKTKISPVDSYISLHQEYKENENLHYLVENCDQILITQGLEKPKSFSSTTEEKYELDHLVLGIQNHLTPRLENLPQKHPQHSLEYKDNIDTSFTISQKLMELKLEKPGQNCVSVMTDAFQEAKDILQAKQLPAVTSSHDIKTAHNANCSIAREHICVKRRNGNDPVSLENSERDCKENSQVNNKGQDHTQFCNSQLNSDVHLNIDCREQRDNDKENQNEAEVEDIALSTENNIRNIHGDEKQSFHANKNFTTVDERRENKDYNSIEILSSEEFSTTFNLTWGKKYVSTESTLLENEDIVTAIKEKDIQNTGRTVEHLVSTTFPKIAGSSGHIASHAAVQIADAPVPALGTNLEDHLRYQFKETCSSESPDFGLLVKYRVSDCETDMDKNQLHNSFHQSVSDNSVLQSVKLDNEVEVGSERSDNAFLFQQDAHSHGNVLYEDFGASYEALKSRIDWEGLLGSTNGETEVLKSTTRRENSDQHCSEESSFYFSTAKNKAELFNPILLPDLEVRITNVFMQGFSPAVEPLALKDNFCKYRTEAITSEIKEEEEEVPRFEIHSQCSGENSHHPSEGEFGNVRQGSGLVSKSETSLCFDLSHNTHVNHVSEKQNKGPLLTEPSNVTTVNNESRRSFTKSKTDCNDTRSKKDTESRISKRKPHTPFRDQNIPRKDLRRHEICGKRRRLTSQDSSERFSSLSQGRIETFSRSEKYIRSVLDILTSEASLCKSRCLSRKLDRAVLHLKKAHRRVHTSLQLIAKVGEKRKGPLPKAYAVICNNFWESCDLQGYSSVSERRYYSTKQFLSKRKYNKPGKNRALGFEVDKSLTHVSNHKSYKTSGERVTNCLSKKNVSGVSRSPTTIRVRGYCDREYLESQLALCSTSQSASQSAYSTSSLRNPRSSELQPFSRKTGCLSSPDCPDEKLTKKENQIDAEFLSNVSKYEKLKNHSAHGNIKGTTKENNSEANEVISKRNSVSLTCIKESNVNFNVDKNYDATCIAHTKVKTDIVISVLESSVTHVFNIDIDKPNNLILSGYTRNLEVNFPIEKWTPPNESSKPGIITENFLMDPLNLTLIKSKKCNSIPQLLSATLVTDSEGESSQSYLNKESVFAVDSSTVSTIVPHCQRGCAGKELLKTEHCSSSNCFHIDGNGTNVIENSELDFTSVTEESKDNMMKKLFSNDSFLLLKDKVKDSSSPKCIAKKDIQDRKMWKDKQAEKAKDSFHKNMTEGSSVKTEYKNQKNKTLEESSYLSEKTVKNNLIDSHLSIKDATEAVSLSNTASNQLNKREKEEGKVSHDSQSDSTVHSGRACNSKPGITGMNHMPLLHAHSETSSVSPPPKMPTSYMNELKEEHCSTNNLAPIAKIAQILKRADEASSLQILQEEIKVCQNILPLFVEAFERKQECSFKQILISRDLLVEQNLWNNCRHKLKPCAVDSLVELQMMMETIQFIENKTRLLGGEPTFRSLLWYDETLYSELLGRPRRLKYHAFCELQNYHDQLVEVFEETKRENSSYYTFLKYKRQINECEAIMKHCSDCFDFSLSVPFTCGVNFGDSLGDLESLRKSTLNLISMYGDSPQNDSCPGKQDHLWIIIEMISSKVNFIKSNEAVSIKISLYGLEHIFFDAAKSLVWKEKRESFCKKYSGKNSKEILLKMNQHAFSKLQKICDTLSKDLSSERISSTGLENTMIASRKSNALVNKATISIENSRFNSTLLSHPDICCISEILDQAEFADFKKLQELTLRCTDHLEILKEYFQLLQEDNIDNIFITQENVLDMVKNHNHGAVILKPAAIETYIEIVMLSETVHFLKNSMAKKLDKQRFRGMLWFDLSLLPELVQCQEKMTSFSFLKDDSTDCLWKVIETAISELKKDLDIIYKYNEAVNCSYAVHLLSRELEELSEIKKLLKKSKYSVSTYIDFVPCIASINYGSTVTELEYNYNQFSTLLKNVMAVPRKDLGKMAHITKVMKTIEHMKIICAKDAKLTISFILCQMRHNRKKTFHLERKEEMNIHVEPRKNINKSSTCVKVPSISEYIMKNVSNSSKKRPFTVDKCEDPQEQEEYTTVSSCKKQKVSMKDVTKINREKATFKHPRTVRSHPESENDIGPSSSDNLKRNHVSPKKVEIQRSLPGSLLPLKNLKDTCMSKLKGKIDLTNISSATSEDFSGQQGNLNNMKERNVNFSVAETKSAKIVLLWQFLTKNNSSDPAEKSCPSDIKPETDASLLPNALVLSKPIFYFVRNIDANLEMNDTDFEPQDNEILNSSIKNSTCTSSPEPIRIQNKIPVLQIKHNVQKLSQKKNIGRNSKVLTQNAATYWNEIPQSACAPVYNSSEQSFGTSYPYFAWCVYRYSSSNGSSITQTYQGITSYEVQPPPFGMLTAVTSTVQNTHSNLLYSQYFGYFAGERQANDFVPKFLGLN</sequence>
<feature type="compositionally biased region" description="Basic and acidic residues" evidence="1">
    <location>
        <begin position="1848"/>
        <end position="1858"/>
    </location>
</feature>
<feature type="domain" description="Testis expressed sequence 15" evidence="4">
    <location>
        <begin position="1896"/>
        <end position="2116"/>
    </location>
</feature>
<feature type="non-terminal residue" evidence="5">
    <location>
        <position position="1"/>
    </location>
</feature>
<feature type="compositionally biased region" description="Basic and acidic residues" evidence="1">
    <location>
        <begin position="1830"/>
        <end position="1840"/>
    </location>
</feature>
<dbReference type="OrthoDB" id="10054471at2759"/>
<dbReference type="GO" id="GO:0005634">
    <property type="term" value="C:nucleus"/>
    <property type="evidence" value="ECO:0007669"/>
    <property type="project" value="TreeGrafter"/>
</dbReference>
<dbReference type="Pfam" id="PF15326">
    <property type="entry name" value="TEX15"/>
    <property type="match status" value="2"/>
</dbReference>
<feature type="compositionally biased region" description="Basic and acidic residues" evidence="1">
    <location>
        <begin position="1898"/>
        <end position="1912"/>
    </location>
</feature>
<accession>A0A6A1QKI2</accession>
<evidence type="ECO:0000259" key="4">
    <source>
        <dbReference type="Pfam" id="PF15326"/>
    </source>
</evidence>
<feature type="region of interest" description="Disordered" evidence="1">
    <location>
        <begin position="1830"/>
        <end position="1858"/>
    </location>
</feature>
<feature type="region of interest" description="Disordered" evidence="1">
    <location>
        <begin position="787"/>
        <end position="809"/>
    </location>
</feature>
<feature type="region of interest" description="Disordered" evidence="1">
    <location>
        <begin position="1505"/>
        <end position="1536"/>
    </location>
</feature>
<feature type="chain" id="PRO_5025370099" description="Testis expressed 15, meiosis and synapsis associated" evidence="2">
    <location>
        <begin position="22"/>
        <end position="3024"/>
    </location>
</feature>
<evidence type="ECO:0008006" key="7">
    <source>
        <dbReference type="Google" id="ProtNLM"/>
    </source>
</evidence>